<protein>
    <submittedName>
        <fullName evidence="1">Uncharacterized protein</fullName>
    </submittedName>
</protein>
<proteinExistence type="predicted"/>
<name>A0A9P7EB72_9AGAM</name>
<accession>A0A9P7EB72</accession>
<dbReference type="RefSeq" id="XP_041192857.1">
    <property type="nucleotide sequence ID" value="XM_041329265.1"/>
</dbReference>
<feature type="non-terminal residue" evidence="1">
    <location>
        <position position="66"/>
    </location>
</feature>
<dbReference type="EMBL" id="JABBWG010000017">
    <property type="protein sequence ID" value="KAG1816051.1"/>
    <property type="molecule type" value="Genomic_DNA"/>
</dbReference>
<feature type="non-terminal residue" evidence="1">
    <location>
        <position position="1"/>
    </location>
</feature>
<dbReference type="OrthoDB" id="2668279at2759"/>
<organism evidence="1 2">
    <name type="scientific">Suillus subaureus</name>
    <dbReference type="NCBI Taxonomy" id="48587"/>
    <lineage>
        <taxon>Eukaryota</taxon>
        <taxon>Fungi</taxon>
        <taxon>Dikarya</taxon>
        <taxon>Basidiomycota</taxon>
        <taxon>Agaricomycotina</taxon>
        <taxon>Agaricomycetes</taxon>
        <taxon>Agaricomycetidae</taxon>
        <taxon>Boletales</taxon>
        <taxon>Suillineae</taxon>
        <taxon>Suillaceae</taxon>
        <taxon>Suillus</taxon>
    </lineage>
</organism>
<dbReference type="GeneID" id="64623282"/>
<comment type="caution">
    <text evidence="1">The sequence shown here is derived from an EMBL/GenBank/DDBJ whole genome shotgun (WGS) entry which is preliminary data.</text>
</comment>
<keyword evidence="2" id="KW-1185">Reference proteome</keyword>
<gene>
    <name evidence="1" type="ORF">BJ212DRAFT_1213210</name>
</gene>
<reference evidence="1" key="1">
    <citation type="journal article" date="2020" name="New Phytol.">
        <title>Comparative genomics reveals dynamic genome evolution in host specialist ectomycorrhizal fungi.</title>
        <authorList>
            <person name="Lofgren L.A."/>
            <person name="Nguyen N.H."/>
            <person name="Vilgalys R."/>
            <person name="Ruytinx J."/>
            <person name="Liao H.L."/>
            <person name="Branco S."/>
            <person name="Kuo A."/>
            <person name="LaButti K."/>
            <person name="Lipzen A."/>
            <person name="Andreopoulos W."/>
            <person name="Pangilinan J."/>
            <person name="Riley R."/>
            <person name="Hundley H."/>
            <person name="Na H."/>
            <person name="Barry K."/>
            <person name="Grigoriev I.V."/>
            <person name="Stajich J.E."/>
            <person name="Kennedy P.G."/>
        </authorList>
    </citation>
    <scope>NUCLEOTIDE SEQUENCE</scope>
    <source>
        <strain evidence="1">MN1</strain>
    </source>
</reference>
<evidence type="ECO:0000313" key="2">
    <source>
        <dbReference type="Proteomes" id="UP000807769"/>
    </source>
</evidence>
<dbReference type="Proteomes" id="UP000807769">
    <property type="component" value="Unassembled WGS sequence"/>
</dbReference>
<dbReference type="AlphaFoldDB" id="A0A9P7EB72"/>
<sequence length="66" mass="8146">EKRSQEIVQWEEEEKAQKERNTMRKTEWKKEVIKWEAEQDLAKQEKHWTHWKKPVLGPLEKPVPKP</sequence>
<evidence type="ECO:0000313" key="1">
    <source>
        <dbReference type="EMBL" id="KAG1816051.1"/>
    </source>
</evidence>